<dbReference type="SUPFAM" id="SSF52096">
    <property type="entry name" value="ClpP/crotonase"/>
    <property type="match status" value="1"/>
</dbReference>
<dbReference type="GO" id="GO:0004300">
    <property type="term" value="F:enoyl-CoA hydratase activity"/>
    <property type="evidence" value="ECO:0007669"/>
    <property type="project" value="UniProtKB-EC"/>
</dbReference>
<keyword evidence="4" id="KW-0456">Lyase</keyword>
<dbReference type="CDD" id="cd06558">
    <property type="entry name" value="crotonase-like"/>
    <property type="match status" value="1"/>
</dbReference>
<dbReference type="PANTHER" id="PTHR11941">
    <property type="entry name" value="ENOYL-COA HYDRATASE-RELATED"/>
    <property type="match status" value="1"/>
</dbReference>
<dbReference type="Pfam" id="PF00378">
    <property type="entry name" value="ECH_1"/>
    <property type="match status" value="1"/>
</dbReference>
<sequence>MAQGGEEAAGAGSNPAGAGIKEMAPQGYLDMYLTDWFAAWDRLGQLRTPTIAAVSGLALGGGCELAMLCDILLAADTAVFGQPEIKPGVVPGIGGSQRLPRAVGKAKAKAMEICPDRPHPDGTAPDALLTSPCPAPPNGETGPPLLTQGRASLGRADQRSPAKRSFSGTAVPVGSWTRRKVSMPISSPNLSLPILRKKMFSP</sequence>
<dbReference type="InterPro" id="IPR029045">
    <property type="entry name" value="ClpP/crotonase-like_dom_sf"/>
</dbReference>
<dbReference type="PROSITE" id="PS00166">
    <property type="entry name" value="ENOYL_COA_HYDRATASE"/>
    <property type="match status" value="1"/>
</dbReference>
<dbReference type="InterPro" id="IPR018376">
    <property type="entry name" value="Enoyl-CoA_hyd/isom_CS"/>
</dbReference>
<comment type="similarity">
    <text evidence="1 2">Belongs to the enoyl-CoA hydratase/isomerase family.</text>
</comment>
<evidence type="ECO:0000313" key="5">
    <source>
        <dbReference type="Proteomes" id="UP000194225"/>
    </source>
</evidence>
<feature type="region of interest" description="Disordered" evidence="3">
    <location>
        <begin position="114"/>
        <end position="171"/>
    </location>
</feature>
<dbReference type="EC" id="4.2.1.17" evidence="4"/>
<reference evidence="4 5" key="1">
    <citation type="submission" date="2016-09" db="EMBL/GenBank/DDBJ databases">
        <title>Streptomyces platensis DSM40041, a candidate organism with high potential of specific P450 cytochromes.</title>
        <authorList>
            <person name="Grumaz C."/>
            <person name="Vainshtein Y."/>
            <person name="Kirstahler P."/>
            <person name="Sohn K."/>
        </authorList>
    </citation>
    <scope>NUCLEOTIDE SEQUENCE [LARGE SCALE GENOMIC DNA]</scope>
    <source>
        <strain evidence="4 5">DSM 40041</strain>
    </source>
</reference>
<evidence type="ECO:0000256" key="1">
    <source>
        <dbReference type="ARBA" id="ARBA00005254"/>
    </source>
</evidence>
<evidence type="ECO:0000313" key="4">
    <source>
        <dbReference type="EMBL" id="OSY47494.1"/>
    </source>
</evidence>
<name>A0ABX3Y2X9_STRPT</name>
<organism evidence="4 5">
    <name type="scientific">Streptomyces platensis</name>
    <dbReference type="NCBI Taxonomy" id="58346"/>
    <lineage>
        <taxon>Bacteria</taxon>
        <taxon>Bacillati</taxon>
        <taxon>Actinomycetota</taxon>
        <taxon>Actinomycetes</taxon>
        <taxon>Kitasatosporales</taxon>
        <taxon>Streptomycetaceae</taxon>
        <taxon>Streptomyces</taxon>
    </lineage>
</organism>
<keyword evidence="5" id="KW-1185">Reference proteome</keyword>
<dbReference type="EMBL" id="MIGA01000004">
    <property type="protein sequence ID" value="OSY47494.1"/>
    <property type="molecule type" value="Genomic_DNA"/>
</dbReference>
<comment type="caution">
    <text evidence="4">The sequence shown here is derived from an EMBL/GenBank/DDBJ whole genome shotgun (WGS) entry which is preliminary data.</text>
</comment>
<accession>A0ABX3Y2X9</accession>
<evidence type="ECO:0000256" key="3">
    <source>
        <dbReference type="SAM" id="MobiDB-lite"/>
    </source>
</evidence>
<evidence type="ECO:0000256" key="2">
    <source>
        <dbReference type="RuleBase" id="RU003707"/>
    </source>
</evidence>
<gene>
    <name evidence="4" type="primary">echA8_5</name>
    <name evidence="4" type="ORF">BG653_01212</name>
</gene>
<dbReference type="Proteomes" id="UP000194225">
    <property type="component" value="Unassembled WGS sequence"/>
</dbReference>
<protein>
    <submittedName>
        <fullName evidence="4">Enoyl-CoA hydratase echA8</fullName>
        <ecNumber evidence="4">4.2.1.17</ecNumber>
    </submittedName>
</protein>
<dbReference type="PANTHER" id="PTHR11941:SF54">
    <property type="entry name" value="ENOYL-COA HYDRATASE, MITOCHONDRIAL"/>
    <property type="match status" value="1"/>
</dbReference>
<dbReference type="InterPro" id="IPR001753">
    <property type="entry name" value="Enoyl-CoA_hydra/iso"/>
</dbReference>
<dbReference type="Gene3D" id="3.90.226.10">
    <property type="entry name" value="2-enoyl-CoA Hydratase, Chain A, domain 1"/>
    <property type="match status" value="1"/>
</dbReference>
<proteinExistence type="inferred from homology"/>